<dbReference type="InterPro" id="IPR000462">
    <property type="entry name" value="CDP-OH_P_trans"/>
</dbReference>
<evidence type="ECO:0000256" key="2">
    <source>
        <dbReference type="ARBA" id="ARBA00005042"/>
    </source>
</evidence>
<keyword evidence="9 17" id="KW-1133">Transmembrane helix</keyword>
<comment type="subcellular location">
    <subcellularLocation>
        <location evidence="1">Membrane</location>
        <topology evidence="1">Multi-pass membrane protein</topology>
    </subcellularLocation>
</comment>
<dbReference type="InterPro" id="IPR004570">
    <property type="entry name" value="Phosphatidylglycerol_P_synth"/>
</dbReference>
<keyword evidence="12" id="KW-0594">Phospholipid biosynthesis</keyword>
<reference evidence="18 19" key="1">
    <citation type="journal article" date="2009" name="J. Bacteriol.">
        <title>Complete and draft genome sequences of six members of the Aquificales.</title>
        <authorList>
            <person name="Reysenbach A.L."/>
            <person name="Hamamura N."/>
            <person name="Podar M."/>
            <person name="Griffiths E."/>
            <person name="Ferreira S."/>
            <person name="Hochstein R."/>
            <person name="Heidelberg J."/>
            <person name="Johnson J."/>
            <person name="Mead D."/>
            <person name="Pohorille A."/>
            <person name="Sarmiento M."/>
            <person name="Schweighofer K."/>
            <person name="Seshadri R."/>
            <person name="Voytek M.A."/>
        </authorList>
    </citation>
    <scope>NUCLEOTIDE SEQUENCE [LARGE SCALE GENOMIC DNA]</scope>
    <source>
        <strain evidence="19">DSM 14350 / EX-H1</strain>
    </source>
</reference>
<evidence type="ECO:0000256" key="4">
    <source>
        <dbReference type="ARBA" id="ARBA00013170"/>
    </source>
</evidence>
<evidence type="ECO:0000256" key="16">
    <source>
        <dbReference type="RuleBase" id="RU003750"/>
    </source>
</evidence>
<evidence type="ECO:0000256" key="6">
    <source>
        <dbReference type="ARBA" id="ARBA00022516"/>
    </source>
</evidence>
<dbReference type="InterPro" id="IPR043130">
    <property type="entry name" value="CDP-OH_PTrfase_TM_dom"/>
</dbReference>
<feature type="transmembrane region" description="Helical" evidence="17">
    <location>
        <begin position="6"/>
        <end position="23"/>
    </location>
</feature>
<gene>
    <name evidence="18" type="primary">pgsA_1</name>
    <name evidence="18" type="ordered locus">PERMA_0616</name>
</gene>
<keyword evidence="13" id="KW-1208">Phospholipid metabolism</keyword>
<dbReference type="eggNOG" id="COG0558">
    <property type="taxonomic scope" value="Bacteria"/>
</dbReference>
<dbReference type="PROSITE" id="PS00379">
    <property type="entry name" value="CDP_ALCOHOL_P_TRANSF"/>
    <property type="match status" value="1"/>
</dbReference>
<evidence type="ECO:0000256" key="8">
    <source>
        <dbReference type="ARBA" id="ARBA00022692"/>
    </source>
</evidence>
<comment type="catalytic activity">
    <reaction evidence="14">
        <text>a CDP-1,2-diacyl-sn-glycerol + sn-glycerol 3-phosphate = a 1,2-diacyl-sn-glycero-3-phospho-(1'-sn-glycero-3'-phosphate) + CMP + H(+)</text>
        <dbReference type="Rhea" id="RHEA:12593"/>
        <dbReference type="ChEBI" id="CHEBI:15378"/>
        <dbReference type="ChEBI" id="CHEBI:57597"/>
        <dbReference type="ChEBI" id="CHEBI:58332"/>
        <dbReference type="ChEBI" id="CHEBI:60110"/>
        <dbReference type="ChEBI" id="CHEBI:60377"/>
        <dbReference type="EC" id="2.7.8.5"/>
    </reaction>
</comment>
<dbReference type="Gene3D" id="1.20.120.1760">
    <property type="match status" value="1"/>
</dbReference>
<dbReference type="KEGG" id="pmx:PERMA_0616"/>
<evidence type="ECO:0000256" key="17">
    <source>
        <dbReference type="SAM" id="Phobius"/>
    </source>
</evidence>
<evidence type="ECO:0000256" key="13">
    <source>
        <dbReference type="ARBA" id="ARBA00023264"/>
    </source>
</evidence>
<dbReference type="EMBL" id="CP001230">
    <property type="protein sequence ID" value="ACO04047.1"/>
    <property type="molecule type" value="Genomic_DNA"/>
</dbReference>
<evidence type="ECO:0000256" key="9">
    <source>
        <dbReference type="ARBA" id="ARBA00022989"/>
    </source>
</evidence>
<evidence type="ECO:0000256" key="11">
    <source>
        <dbReference type="ARBA" id="ARBA00023136"/>
    </source>
</evidence>
<dbReference type="PANTHER" id="PTHR14269:SF62">
    <property type="entry name" value="CDP-DIACYLGLYCEROL--GLYCEROL-3-PHOSPHATE 3-PHOSPHATIDYLTRANSFERASE 1, CHLOROPLASTIC"/>
    <property type="match status" value="1"/>
</dbReference>
<evidence type="ECO:0000313" key="18">
    <source>
        <dbReference type="EMBL" id="ACO04047.1"/>
    </source>
</evidence>
<keyword evidence="8 17" id="KW-0812">Transmembrane</keyword>
<name>C0QUP0_PERMH</name>
<comment type="similarity">
    <text evidence="3 16">Belongs to the CDP-alcohol phosphatidyltransferase class-I family.</text>
</comment>
<accession>C0QUP0</accession>
<sequence length="172" mass="19324">MNLTGFANLITLSRLVITPFLILSILNDRYIISGVLVFLAILSDWLDGVIARKYNDVTKHGELLDPAVDKIFTISVLVAFVEKHYISSFVVFLIVAREMLVTWFRSVMVSKGIVVPASYLGKLKTTAQLAAIFLLSVNIVMYGSILLWISIIIAYISAFDYLKIFIKDKAWS</sequence>
<keyword evidence="10" id="KW-0443">Lipid metabolism</keyword>
<feature type="transmembrane region" description="Helical" evidence="17">
    <location>
        <begin position="139"/>
        <end position="162"/>
    </location>
</feature>
<dbReference type="GO" id="GO:0046474">
    <property type="term" value="P:glycerophospholipid biosynthetic process"/>
    <property type="evidence" value="ECO:0007669"/>
    <property type="project" value="TreeGrafter"/>
</dbReference>
<keyword evidence="7 16" id="KW-0808">Transferase</keyword>
<dbReference type="EC" id="2.7.8.5" evidence="4 15"/>
<dbReference type="GO" id="GO:0008444">
    <property type="term" value="F:CDP-diacylglycerol-glycerol-3-phosphate 3-phosphatidyltransferase activity"/>
    <property type="evidence" value="ECO:0007669"/>
    <property type="project" value="UniProtKB-UniRule"/>
</dbReference>
<dbReference type="PaxDb" id="123214-PERMA_0616"/>
<evidence type="ECO:0000256" key="14">
    <source>
        <dbReference type="ARBA" id="ARBA00048586"/>
    </source>
</evidence>
<dbReference type="HOGENOM" id="CLU_051314_2_2_0"/>
<organism evidence="18 19">
    <name type="scientific">Persephonella marina (strain DSM 14350 / EX-H1)</name>
    <dbReference type="NCBI Taxonomy" id="123214"/>
    <lineage>
        <taxon>Bacteria</taxon>
        <taxon>Pseudomonadati</taxon>
        <taxon>Aquificota</taxon>
        <taxon>Aquificia</taxon>
        <taxon>Aquificales</taxon>
        <taxon>Hydrogenothermaceae</taxon>
        <taxon>Persephonella</taxon>
    </lineage>
</organism>
<evidence type="ECO:0000256" key="7">
    <source>
        <dbReference type="ARBA" id="ARBA00022679"/>
    </source>
</evidence>
<dbReference type="NCBIfam" id="TIGR00560">
    <property type="entry name" value="pgsA"/>
    <property type="match status" value="1"/>
</dbReference>
<dbReference type="AlphaFoldDB" id="C0QUP0"/>
<keyword evidence="6" id="KW-0444">Lipid biosynthesis</keyword>
<dbReference type="Proteomes" id="UP000001366">
    <property type="component" value="Chromosome"/>
</dbReference>
<evidence type="ECO:0000256" key="5">
    <source>
        <dbReference type="ARBA" id="ARBA00014944"/>
    </source>
</evidence>
<dbReference type="OrthoDB" id="9796672at2"/>
<feature type="transmembrane region" description="Helical" evidence="17">
    <location>
        <begin position="30"/>
        <end position="51"/>
    </location>
</feature>
<proteinExistence type="inferred from homology"/>
<comment type="pathway">
    <text evidence="2">Phospholipid metabolism; phosphatidylglycerol biosynthesis; phosphatidylglycerol from CDP-diacylglycerol: step 1/2.</text>
</comment>
<feature type="transmembrane region" description="Helical" evidence="17">
    <location>
        <begin position="71"/>
        <end position="95"/>
    </location>
</feature>
<evidence type="ECO:0000256" key="1">
    <source>
        <dbReference type="ARBA" id="ARBA00004141"/>
    </source>
</evidence>
<dbReference type="Pfam" id="PF01066">
    <property type="entry name" value="CDP-OH_P_transf"/>
    <property type="match status" value="1"/>
</dbReference>
<evidence type="ECO:0000256" key="12">
    <source>
        <dbReference type="ARBA" id="ARBA00023209"/>
    </source>
</evidence>
<protein>
    <recommendedName>
        <fullName evidence="5 15">CDP-diacylglycerol--glycerol-3-phosphate 3-phosphatidyltransferase</fullName>
        <ecNumber evidence="4 15">2.7.8.5</ecNumber>
    </recommendedName>
</protein>
<dbReference type="InterPro" id="IPR048254">
    <property type="entry name" value="CDP_ALCOHOL_P_TRANSF_CS"/>
</dbReference>
<dbReference type="InterPro" id="IPR050324">
    <property type="entry name" value="CDP-alcohol_PTase-I"/>
</dbReference>
<evidence type="ECO:0000256" key="3">
    <source>
        <dbReference type="ARBA" id="ARBA00010441"/>
    </source>
</evidence>
<dbReference type="STRING" id="123214.PERMA_0616"/>
<dbReference type="PIRSF" id="PIRSF000847">
    <property type="entry name" value="Phos_ph_gly_syn"/>
    <property type="match status" value="1"/>
</dbReference>
<keyword evidence="19" id="KW-1185">Reference proteome</keyword>
<keyword evidence="11 17" id="KW-0472">Membrane</keyword>
<evidence type="ECO:0000256" key="15">
    <source>
        <dbReference type="NCBIfam" id="TIGR00560"/>
    </source>
</evidence>
<dbReference type="RefSeq" id="WP_012676285.1">
    <property type="nucleotide sequence ID" value="NC_012440.1"/>
</dbReference>
<dbReference type="GO" id="GO:0016020">
    <property type="term" value="C:membrane"/>
    <property type="evidence" value="ECO:0007669"/>
    <property type="project" value="UniProtKB-SubCell"/>
</dbReference>
<evidence type="ECO:0000256" key="10">
    <source>
        <dbReference type="ARBA" id="ARBA00023098"/>
    </source>
</evidence>
<evidence type="ECO:0000313" key="19">
    <source>
        <dbReference type="Proteomes" id="UP000001366"/>
    </source>
</evidence>
<dbReference type="PANTHER" id="PTHR14269">
    <property type="entry name" value="CDP-DIACYLGLYCEROL--GLYCEROL-3-PHOSPHATE 3-PHOSPHATIDYLTRANSFERASE-RELATED"/>
    <property type="match status" value="1"/>
</dbReference>